<gene>
    <name evidence="3" type="primary">LOC130465519</name>
</gene>
<dbReference type="SUPFAM" id="SSF56672">
    <property type="entry name" value="DNA/RNA polymerases"/>
    <property type="match status" value="1"/>
</dbReference>
<dbReference type="InterPro" id="IPR026960">
    <property type="entry name" value="RVT-Znf"/>
</dbReference>
<dbReference type="PANTHER" id="PTHR33116">
    <property type="entry name" value="REVERSE TRANSCRIPTASE ZINC-BINDING DOMAIN-CONTAINING PROTEIN-RELATED-RELATED"/>
    <property type="match status" value="1"/>
</dbReference>
<dbReference type="Pfam" id="PF00078">
    <property type="entry name" value="RVT_1"/>
    <property type="match status" value="1"/>
</dbReference>
<evidence type="ECO:0000313" key="2">
    <source>
        <dbReference type="Proteomes" id="UP000813463"/>
    </source>
</evidence>
<evidence type="ECO:0000313" key="3">
    <source>
        <dbReference type="RefSeq" id="XP_056690288.1"/>
    </source>
</evidence>
<dbReference type="Proteomes" id="UP000813463">
    <property type="component" value="Chromosome 1"/>
</dbReference>
<dbReference type="PROSITE" id="PS50878">
    <property type="entry name" value="RT_POL"/>
    <property type="match status" value="1"/>
</dbReference>
<dbReference type="PANTHER" id="PTHR33116:SF84">
    <property type="entry name" value="RNA-DIRECTED DNA POLYMERASE"/>
    <property type="match status" value="1"/>
</dbReference>
<dbReference type="RefSeq" id="XP_056690288.1">
    <property type="nucleotide sequence ID" value="XM_056834310.1"/>
</dbReference>
<sequence>MCDKLKQVLPDIISPTQGAFVAGRSILHNVMIFQDIIKSYTRGNAKPSCVMKLDLKKAYDTVEWGFIEEVMKKFGFPHHFIQLVMTCLTTTQYSLLINGVPSPLIQPKRGLRHGDPLSPPLLSTLYMEYFSRIMKLIASHRNFKHHSRCKRVNLNHLCFADDLLLFCHGDVTSFQLMLEGLTLFSSSTGLQVNPSKSSIYFCGFSAHAKNIITGLSGYNIDNFPFRYLGVPISPKKIQLGDCNLLMEKMVYRIKVWSSRHFSFAWRMQLVNSVLMSISVYWCQLFLLPSTIIKKINAICRSYLWFGVYDDGTPGSVNWDKLCDSKEQGGLGFRNLALWNQAAVGKLAWAIEQKQDNLWVKWIHALYVKNKNWQLFSPSLASSWPVKHICKVKGMCTEKLNGSSWLTTSKYSIKSMYIKLCTPSERTQWARYIWNRLSVPKHRFSLWLALLDRHKTKSRLYQYGISTDNLCAICGSAPETSTHLFFDCFYSLGCLTEIADWLGLSCTRKNVIQILNWTRRYCKSAFKRKIIMLLLQDWFMQFGELEILQFGKGQCQLL</sequence>
<evidence type="ECO:0000259" key="1">
    <source>
        <dbReference type="PROSITE" id="PS50878"/>
    </source>
</evidence>
<name>A0ABM3R3U6_SPIOL</name>
<feature type="domain" description="Reverse transcriptase" evidence="1">
    <location>
        <begin position="1"/>
        <end position="232"/>
    </location>
</feature>
<proteinExistence type="predicted"/>
<dbReference type="Pfam" id="PF13966">
    <property type="entry name" value="zf-RVT"/>
    <property type="match status" value="1"/>
</dbReference>
<keyword evidence="2" id="KW-1185">Reference proteome</keyword>
<dbReference type="CDD" id="cd01650">
    <property type="entry name" value="RT_nLTR_like"/>
    <property type="match status" value="1"/>
</dbReference>
<protein>
    <recommendedName>
        <fullName evidence="1">Reverse transcriptase domain-containing protein</fullName>
    </recommendedName>
</protein>
<reference evidence="2" key="1">
    <citation type="journal article" date="2021" name="Nat. Commun.">
        <title>Genomic analyses provide insights into spinach domestication and the genetic basis of agronomic traits.</title>
        <authorList>
            <person name="Cai X."/>
            <person name="Sun X."/>
            <person name="Xu C."/>
            <person name="Sun H."/>
            <person name="Wang X."/>
            <person name="Ge C."/>
            <person name="Zhang Z."/>
            <person name="Wang Q."/>
            <person name="Fei Z."/>
            <person name="Jiao C."/>
            <person name="Wang Q."/>
        </authorList>
    </citation>
    <scope>NUCLEOTIDE SEQUENCE [LARGE SCALE GENOMIC DNA]</scope>
    <source>
        <strain evidence="2">cv. Varoflay</strain>
    </source>
</reference>
<dbReference type="GeneID" id="130465519"/>
<dbReference type="InterPro" id="IPR043502">
    <property type="entry name" value="DNA/RNA_pol_sf"/>
</dbReference>
<organism evidence="2 3">
    <name type="scientific">Spinacia oleracea</name>
    <name type="common">Spinach</name>
    <dbReference type="NCBI Taxonomy" id="3562"/>
    <lineage>
        <taxon>Eukaryota</taxon>
        <taxon>Viridiplantae</taxon>
        <taxon>Streptophyta</taxon>
        <taxon>Embryophyta</taxon>
        <taxon>Tracheophyta</taxon>
        <taxon>Spermatophyta</taxon>
        <taxon>Magnoliopsida</taxon>
        <taxon>eudicotyledons</taxon>
        <taxon>Gunneridae</taxon>
        <taxon>Pentapetalae</taxon>
        <taxon>Caryophyllales</taxon>
        <taxon>Chenopodiaceae</taxon>
        <taxon>Chenopodioideae</taxon>
        <taxon>Anserineae</taxon>
        <taxon>Spinacia</taxon>
    </lineage>
</organism>
<reference evidence="3" key="2">
    <citation type="submission" date="2025-08" db="UniProtKB">
        <authorList>
            <consortium name="RefSeq"/>
        </authorList>
    </citation>
    <scope>IDENTIFICATION</scope>
    <source>
        <tissue evidence="3">Leaf</tissue>
    </source>
</reference>
<dbReference type="InterPro" id="IPR000477">
    <property type="entry name" value="RT_dom"/>
</dbReference>
<accession>A0ABM3R3U6</accession>